<dbReference type="Pfam" id="PF04015">
    <property type="entry name" value="DUF362"/>
    <property type="match status" value="1"/>
</dbReference>
<dbReference type="Proteomes" id="UP000596929">
    <property type="component" value="Unassembled WGS sequence"/>
</dbReference>
<gene>
    <name evidence="2" type="ORF">H8S20_05140</name>
</gene>
<name>A0ABR7DA49_9CLOT</name>
<protein>
    <submittedName>
        <fullName evidence="2">DUF362 domain-containing protein</fullName>
    </submittedName>
</protein>
<sequence>MKGAIFVRVRRSLNPEVAITQNSNESLAIKEGLSLLNISSMIKNDDVVVITPNFVNKGGVGYGDVVGPESLRELIKVIKCCNPKRVVVATASAEKDIESVMKDIGYTDVIKSEKVEFINLNYGPFINVPLNHSSPTSTSLNKLYEEMTFLISFTQLKIHEEATMSASIKNIAMGWPSCEEHGYPKKNLGIHKDLHGFITAMLEKFTIDLSIVSVNPAMIGTGPHNGIGNHTGIVLCGTDPVATDTIGARLLGFKPQAINYLYSSINKGLGCGEVTLESNSPIKILGMNLLDAEKHFNKCAYGKEFSVDKLNN</sequence>
<evidence type="ECO:0000313" key="2">
    <source>
        <dbReference type="EMBL" id="MBC5628275.1"/>
    </source>
</evidence>
<evidence type="ECO:0000313" key="3">
    <source>
        <dbReference type="Proteomes" id="UP000596929"/>
    </source>
</evidence>
<evidence type="ECO:0000259" key="1">
    <source>
        <dbReference type="Pfam" id="PF04015"/>
    </source>
</evidence>
<organism evidence="2 3">
    <name type="scientific">Clostridium hominis</name>
    <dbReference type="NCBI Taxonomy" id="2763036"/>
    <lineage>
        <taxon>Bacteria</taxon>
        <taxon>Bacillati</taxon>
        <taxon>Bacillota</taxon>
        <taxon>Clostridia</taxon>
        <taxon>Eubacteriales</taxon>
        <taxon>Clostridiaceae</taxon>
        <taxon>Clostridium</taxon>
    </lineage>
</organism>
<reference evidence="2 3" key="1">
    <citation type="submission" date="2020-08" db="EMBL/GenBank/DDBJ databases">
        <title>Genome public.</title>
        <authorList>
            <person name="Liu C."/>
            <person name="Sun Q."/>
        </authorList>
    </citation>
    <scope>NUCLEOTIDE SEQUENCE [LARGE SCALE GENOMIC DNA]</scope>
    <source>
        <strain evidence="2 3">NSJ-6</strain>
    </source>
</reference>
<comment type="caution">
    <text evidence="2">The sequence shown here is derived from an EMBL/GenBank/DDBJ whole genome shotgun (WGS) entry which is preliminary data.</text>
</comment>
<dbReference type="InterPro" id="IPR007160">
    <property type="entry name" value="DUF362"/>
</dbReference>
<keyword evidence="3" id="KW-1185">Reference proteome</keyword>
<feature type="domain" description="DUF362" evidence="1">
    <location>
        <begin position="48"/>
        <end position="249"/>
    </location>
</feature>
<dbReference type="EMBL" id="JACOOO010000005">
    <property type="protein sequence ID" value="MBC5628275.1"/>
    <property type="molecule type" value="Genomic_DNA"/>
</dbReference>
<accession>A0ABR7DA49</accession>
<proteinExistence type="predicted"/>